<protein>
    <submittedName>
        <fullName evidence="3">Methyltransferase domain-containing protein</fullName>
    </submittedName>
</protein>
<keyword evidence="1" id="KW-0808">Transferase</keyword>
<feature type="domain" description="Methyltransferase" evidence="2">
    <location>
        <begin position="42"/>
        <end position="135"/>
    </location>
</feature>
<dbReference type="CDD" id="cd02440">
    <property type="entry name" value="AdoMet_MTases"/>
    <property type="match status" value="1"/>
</dbReference>
<dbReference type="InterPro" id="IPR029063">
    <property type="entry name" value="SAM-dependent_MTases_sf"/>
</dbReference>
<evidence type="ECO:0000313" key="4">
    <source>
        <dbReference type="Proteomes" id="UP000824102"/>
    </source>
</evidence>
<dbReference type="Gene3D" id="3.40.50.150">
    <property type="entry name" value="Vaccinia Virus protein VP39"/>
    <property type="match status" value="1"/>
</dbReference>
<dbReference type="Proteomes" id="UP000824102">
    <property type="component" value="Unassembled WGS sequence"/>
</dbReference>
<reference evidence="3" key="2">
    <citation type="submission" date="2021-04" db="EMBL/GenBank/DDBJ databases">
        <authorList>
            <person name="Gilroy R."/>
        </authorList>
    </citation>
    <scope>NUCLEOTIDE SEQUENCE</scope>
    <source>
        <strain evidence="3">ChiW7-2402</strain>
    </source>
</reference>
<sequence length="243" mass="27211">MNEAYGPLAEWFEYLNDDCDYASWSQYFIDGLASLGAGRHGLELGCGSGAFCRALARAGYRMEGADLSAAMLTKAEQLAREEGLHIPYFQADAASFRAPRKYDFILSPNDCFNYIPQKKLPSAFSRIAKALEKGGIFWMDVSSPYKLRRKVADNISADDREDVTYLSFNSLDGDRVEMDVTLFVRRPDGAFDRFDEHHTQYIHEEEDVSAALAGAGFSLIRAEGHLGEGKEGSDRLNFICRKQ</sequence>
<dbReference type="InterPro" id="IPR041698">
    <property type="entry name" value="Methyltransf_25"/>
</dbReference>
<name>A0A9D2G5I1_9FIRM</name>
<evidence type="ECO:0000259" key="2">
    <source>
        <dbReference type="Pfam" id="PF13649"/>
    </source>
</evidence>
<dbReference type="EMBL" id="DXBB01000052">
    <property type="protein sequence ID" value="HIZ72597.1"/>
    <property type="molecule type" value="Genomic_DNA"/>
</dbReference>
<proteinExistence type="predicted"/>
<evidence type="ECO:0000256" key="1">
    <source>
        <dbReference type="ARBA" id="ARBA00022679"/>
    </source>
</evidence>
<gene>
    <name evidence="3" type="ORF">H9964_03335</name>
</gene>
<dbReference type="GO" id="GO:0032259">
    <property type="term" value="P:methylation"/>
    <property type="evidence" value="ECO:0007669"/>
    <property type="project" value="UniProtKB-KW"/>
</dbReference>
<accession>A0A9D2G5I1</accession>
<organism evidence="3 4">
    <name type="scientific">Candidatus Gallimonas intestinavium</name>
    <dbReference type="NCBI Taxonomy" id="2838603"/>
    <lineage>
        <taxon>Bacteria</taxon>
        <taxon>Bacillati</taxon>
        <taxon>Bacillota</taxon>
        <taxon>Clostridia</taxon>
        <taxon>Candidatus Gallimonas</taxon>
    </lineage>
</organism>
<dbReference type="Gene3D" id="2.20.25.110">
    <property type="entry name" value="S-adenosyl-L-methionine-dependent methyltransferases"/>
    <property type="match status" value="1"/>
</dbReference>
<keyword evidence="3" id="KW-0489">Methyltransferase</keyword>
<dbReference type="SUPFAM" id="SSF53335">
    <property type="entry name" value="S-adenosyl-L-methionine-dependent methyltransferases"/>
    <property type="match status" value="1"/>
</dbReference>
<dbReference type="GO" id="GO:0008168">
    <property type="term" value="F:methyltransferase activity"/>
    <property type="evidence" value="ECO:0007669"/>
    <property type="project" value="UniProtKB-KW"/>
</dbReference>
<comment type="caution">
    <text evidence="3">The sequence shown here is derived from an EMBL/GenBank/DDBJ whole genome shotgun (WGS) entry which is preliminary data.</text>
</comment>
<dbReference type="AlphaFoldDB" id="A0A9D2G5I1"/>
<dbReference type="PANTHER" id="PTHR43861">
    <property type="entry name" value="TRANS-ACONITATE 2-METHYLTRANSFERASE-RELATED"/>
    <property type="match status" value="1"/>
</dbReference>
<evidence type="ECO:0000313" key="3">
    <source>
        <dbReference type="EMBL" id="HIZ72597.1"/>
    </source>
</evidence>
<dbReference type="Pfam" id="PF13649">
    <property type="entry name" value="Methyltransf_25"/>
    <property type="match status" value="1"/>
</dbReference>
<reference evidence="3" key="1">
    <citation type="journal article" date="2021" name="PeerJ">
        <title>Extensive microbial diversity within the chicken gut microbiome revealed by metagenomics and culture.</title>
        <authorList>
            <person name="Gilroy R."/>
            <person name="Ravi A."/>
            <person name="Getino M."/>
            <person name="Pursley I."/>
            <person name="Horton D.L."/>
            <person name="Alikhan N.F."/>
            <person name="Baker D."/>
            <person name="Gharbi K."/>
            <person name="Hall N."/>
            <person name="Watson M."/>
            <person name="Adriaenssens E.M."/>
            <person name="Foster-Nyarko E."/>
            <person name="Jarju S."/>
            <person name="Secka A."/>
            <person name="Antonio M."/>
            <person name="Oren A."/>
            <person name="Chaudhuri R.R."/>
            <person name="La Ragione R."/>
            <person name="Hildebrand F."/>
            <person name="Pallen M.J."/>
        </authorList>
    </citation>
    <scope>NUCLEOTIDE SEQUENCE</scope>
    <source>
        <strain evidence="3">ChiW7-2402</strain>
    </source>
</reference>